<evidence type="ECO:0000256" key="9">
    <source>
        <dbReference type="SAM" id="SignalP"/>
    </source>
</evidence>
<organism evidence="13 14">
    <name type="scientific">Quercus suber</name>
    <name type="common">Cork oak</name>
    <dbReference type="NCBI Taxonomy" id="58331"/>
    <lineage>
        <taxon>Eukaryota</taxon>
        <taxon>Viridiplantae</taxon>
        <taxon>Streptophyta</taxon>
        <taxon>Embryophyta</taxon>
        <taxon>Tracheophyta</taxon>
        <taxon>Spermatophyta</taxon>
        <taxon>Magnoliopsida</taxon>
        <taxon>eudicotyledons</taxon>
        <taxon>Gunneridae</taxon>
        <taxon>Pentapetalae</taxon>
        <taxon>rosids</taxon>
        <taxon>fabids</taxon>
        <taxon>Fagales</taxon>
        <taxon>Fagaceae</taxon>
        <taxon>Quercus</taxon>
    </lineage>
</organism>
<dbReference type="InterPro" id="IPR048913">
    <property type="entry name" value="BetaGal_gal-bd"/>
</dbReference>
<dbReference type="Pfam" id="PF01301">
    <property type="entry name" value="Glyco_hydro_35"/>
    <property type="match status" value="1"/>
</dbReference>
<evidence type="ECO:0000259" key="10">
    <source>
        <dbReference type="Pfam" id="PF01301"/>
    </source>
</evidence>
<feature type="chain" id="PRO_5043821981" description="Beta-galactosidase" evidence="9">
    <location>
        <begin position="25"/>
        <end position="771"/>
    </location>
</feature>
<dbReference type="GO" id="GO:0005975">
    <property type="term" value="P:carbohydrate metabolic process"/>
    <property type="evidence" value="ECO:0007669"/>
    <property type="project" value="InterPro"/>
</dbReference>
<comment type="catalytic activity">
    <reaction evidence="1 7">
        <text>Hydrolysis of terminal non-reducing beta-D-galactose residues in beta-D-galactosides.</text>
        <dbReference type="EC" id="3.2.1.23"/>
    </reaction>
</comment>
<keyword evidence="5 7" id="KW-0378">Hydrolase</keyword>
<dbReference type="GO" id="GO:0004565">
    <property type="term" value="F:beta-galactosidase activity"/>
    <property type="evidence" value="ECO:0007669"/>
    <property type="project" value="UniProtKB-EC"/>
</dbReference>
<evidence type="ECO:0000256" key="7">
    <source>
        <dbReference type="RuleBase" id="RU000675"/>
    </source>
</evidence>
<keyword evidence="4 9" id="KW-0732">Signal</keyword>
<dbReference type="PRINTS" id="PR00742">
    <property type="entry name" value="GLHYDRLASE35"/>
</dbReference>
<name>A0AAW0JSL0_QUESU</name>
<dbReference type="FunFam" id="2.60.120.260:FF:000142">
    <property type="entry name" value="Beta-galactosidase"/>
    <property type="match status" value="1"/>
</dbReference>
<comment type="caution">
    <text evidence="13">The sequence shown here is derived from an EMBL/GenBank/DDBJ whole genome shotgun (WGS) entry which is preliminary data.</text>
</comment>
<evidence type="ECO:0000259" key="11">
    <source>
        <dbReference type="Pfam" id="PF17834"/>
    </source>
</evidence>
<evidence type="ECO:0000259" key="12">
    <source>
        <dbReference type="Pfam" id="PF21467"/>
    </source>
</evidence>
<keyword evidence="6 7" id="KW-0326">Glycosidase</keyword>
<dbReference type="Pfam" id="PF21467">
    <property type="entry name" value="BetaGal_gal-bd"/>
    <property type="match status" value="1"/>
</dbReference>
<evidence type="ECO:0000313" key="14">
    <source>
        <dbReference type="Proteomes" id="UP000237347"/>
    </source>
</evidence>
<evidence type="ECO:0000256" key="4">
    <source>
        <dbReference type="ARBA" id="ARBA00022729"/>
    </source>
</evidence>
<dbReference type="AlphaFoldDB" id="A0AAW0JSL0"/>
<dbReference type="FunFam" id="2.60.120.260:FF:000076">
    <property type="entry name" value="Beta-galactosidase"/>
    <property type="match status" value="1"/>
</dbReference>
<evidence type="ECO:0000313" key="13">
    <source>
        <dbReference type="EMBL" id="KAK7829403.1"/>
    </source>
</evidence>
<evidence type="ECO:0000256" key="5">
    <source>
        <dbReference type="ARBA" id="ARBA00022801"/>
    </source>
</evidence>
<keyword evidence="14" id="KW-1185">Reference proteome</keyword>
<dbReference type="FunFam" id="3.20.20.80:FF:000006">
    <property type="entry name" value="Beta-galactosidase"/>
    <property type="match status" value="1"/>
</dbReference>
<dbReference type="SUPFAM" id="SSF51445">
    <property type="entry name" value="(Trans)glycosidases"/>
    <property type="match status" value="1"/>
</dbReference>
<proteinExistence type="inferred from homology"/>
<feature type="signal peptide" evidence="9">
    <location>
        <begin position="1"/>
        <end position="24"/>
    </location>
</feature>
<comment type="similarity">
    <text evidence="2 8">Belongs to the glycosyl hydrolase 35 family.</text>
</comment>
<reference evidence="13 14" key="1">
    <citation type="journal article" date="2018" name="Sci. Data">
        <title>The draft genome sequence of cork oak.</title>
        <authorList>
            <person name="Ramos A.M."/>
            <person name="Usie A."/>
            <person name="Barbosa P."/>
            <person name="Barros P.M."/>
            <person name="Capote T."/>
            <person name="Chaves I."/>
            <person name="Simoes F."/>
            <person name="Abreu I."/>
            <person name="Carrasquinho I."/>
            <person name="Faro C."/>
            <person name="Guimaraes J.B."/>
            <person name="Mendonca D."/>
            <person name="Nobrega F."/>
            <person name="Rodrigues L."/>
            <person name="Saibo N.J.M."/>
            <person name="Varela M.C."/>
            <person name="Egas C."/>
            <person name="Matos J."/>
            <person name="Miguel C.M."/>
            <person name="Oliveira M.M."/>
            <person name="Ricardo C.P."/>
            <person name="Goncalves S."/>
        </authorList>
    </citation>
    <scope>NUCLEOTIDE SEQUENCE [LARGE SCALE GENOMIC DNA]</scope>
    <source>
        <strain evidence="14">cv. HL8</strain>
    </source>
</reference>
<evidence type="ECO:0000256" key="3">
    <source>
        <dbReference type="ARBA" id="ARBA00012756"/>
    </source>
</evidence>
<dbReference type="InterPro" id="IPR041392">
    <property type="entry name" value="GHD"/>
</dbReference>
<feature type="domain" description="Glycoside hydrolase 35 catalytic" evidence="10">
    <location>
        <begin position="34"/>
        <end position="246"/>
    </location>
</feature>
<feature type="domain" description="Beta-galactosidase galactose-binding" evidence="12">
    <location>
        <begin position="603"/>
        <end position="691"/>
    </location>
</feature>
<dbReference type="Gene3D" id="2.60.120.260">
    <property type="entry name" value="Galactose-binding domain-like"/>
    <property type="match status" value="2"/>
</dbReference>
<dbReference type="Pfam" id="PF17834">
    <property type="entry name" value="GHD"/>
    <property type="match status" value="1"/>
</dbReference>
<dbReference type="EMBL" id="PKMF04000483">
    <property type="protein sequence ID" value="KAK7829403.1"/>
    <property type="molecule type" value="Genomic_DNA"/>
</dbReference>
<accession>A0AAW0JSL0</accession>
<feature type="domain" description="Beta-galactosidase beta-sandwich" evidence="11">
    <location>
        <begin position="342"/>
        <end position="396"/>
    </location>
</feature>
<dbReference type="InterPro" id="IPR031330">
    <property type="entry name" value="Gly_Hdrlase_35_cat"/>
</dbReference>
<dbReference type="PROSITE" id="PS01182">
    <property type="entry name" value="GLYCOSYL_HYDROL_F35"/>
    <property type="match status" value="1"/>
</dbReference>
<evidence type="ECO:0000256" key="2">
    <source>
        <dbReference type="ARBA" id="ARBA00009809"/>
    </source>
</evidence>
<gene>
    <name evidence="13" type="primary">BGAL8_0</name>
    <name evidence="13" type="ORF">CFP56_029428</name>
</gene>
<dbReference type="Gene3D" id="3.20.20.80">
    <property type="entry name" value="Glycosidases"/>
    <property type="match status" value="1"/>
</dbReference>
<dbReference type="PANTHER" id="PTHR23421">
    <property type="entry name" value="BETA-GALACTOSIDASE RELATED"/>
    <property type="match status" value="1"/>
</dbReference>
<evidence type="ECO:0000256" key="1">
    <source>
        <dbReference type="ARBA" id="ARBA00001412"/>
    </source>
</evidence>
<dbReference type="InterPro" id="IPR008979">
    <property type="entry name" value="Galactose-bd-like_sf"/>
</dbReference>
<dbReference type="InterPro" id="IPR017853">
    <property type="entry name" value="GH"/>
</dbReference>
<dbReference type="EC" id="3.2.1.23" evidence="3 7"/>
<evidence type="ECO:0000256" key="8">
    <source>
        <dbReference type="RuleBase" id="RU003679"/>
    </source>
</evidence>
<protein>
    <recommendedName>
        <fullName evidence="3 7">Beta-galactosidase</fullName>
        <ecNumber evidence="3 7">3.2.1.23</ecNumber>
    </recommendedName>
</protein>
<dbReference type="FunFam" id="2.60.120.260:FF:000117">
    <property type="entry name" value="Beta-galactosidase"/>
    <property type="match status" value="1"/>
</dbReference>
<dbReference type="SUPFAM" id="SSF49785">
    <property type="entry name" value="Galactose-binding domain-like"/>
    <property type="match status" value="2"/>
</dbReference>
<evidence type="ECO:0000256" key="6">
    <source>
        <dbReference type="ARBA" id="ARBA00023295"/>
    </source>
</evidence>
<sequence>MRGGTAVFVLLLWWMLSAAPTSYCANVTYDHRALVIDGQRRVLISGSIHYPRSTPEMWPDLVQKSKDGGLDVIETYVFWNLHEPVRSQASLKDLVKFVKTVADAGLYVHLRIGPYACAEWNYGGFPVWLHLVPGIVFRTDNEPFKAEMKRFTAKIVDLMKGEKLYASQGGPIILSQIENEYGNPGIESAYGPAGKSYVNWAANMAVSLDTGVPWVMCQQADAPDPIINTCNGFYCDQFKPNSNQKPKIPVEDLAFSVARFFQLGGTLQNYYMYHGGTNFGRTTGGPFISTSYDYDAPLDEYGLIRQPKWGHLKDVHKAVKLCEAALVATDPTVTSLGPNLEAAVYKTGSKCAAFLANVGTQSDATVKFNGNSYRLPAWSVSILPDCKNVVLNTAKINSATMVPSFIHQSLNSNVDSSEAIGSDWSWINEPVGISLDSAFVKLGLLEQINTTADKSDYLWYSLSTNIKGDEPFLDGSQTVLHVESLGHALHVFINGKLAGSGKGNGGNAKVALEIPISLSAGKNTIDLLSLTVGLQNYGAFYDKTGVGITGPVKLKSAKSGTTVDLSSQQWTYQVGLQGEALGLSSGSSSQWVSQSTLPKNQPLTWYKTKFDAPAGNDPVAIDFTGMGKGEAWVNGQSIGRYWPVYVASNSGCTDSCNYRGSYSSSKCLKNCGKPSQTLYHVPRSWLQSSGNTLVLFEEIGGDPTKISFATRKIVSLCSHVSESHPSPACVGSKSCRVGVSINTFGDPCKGVTKSLAVEASCTKRHAQRLNL</sequence>
<dbReference type="Proteomes" id="UP000237347">
    <property type="component" value="Unassembled WGS sequence"/>
</dbReference>
<dbReference type="InterPro" id="IPR001944">
    <property type="entry name" value="Glycoside_Hdrlase_35"/>
</dbReference>
<dbReference type="InterPro" id="IPR019801">
    <property type="entry name" value="Glyco_hydro_35_CS"/>
</dbReference>